<dbReference type="InterPro" id="IPR012337">
    <property type="entry name" value="RNaseH-like_sf"/>
</dbReference>
<accession>A0ABT9XG81</accession>
<keyword evidence="3" id="KW-1185">Reference proteome</keyword>
<gene>
    <name evidence="2" type="ORF">J2S03_000956</name>
</gene>
<protein>
    <submittedName>
        <fullName evidence="2">Transposase InsO family protein</fullName>
    </submittedName>
</protein>
<comment type="caution">
    <text evidence="2">The sequence shown here is derived from an EMBL/GenBank/DDBJ whole genome shotgun (WGS) entry which is preliminary data.</text>
</comment>
<proteinExistence type="predicted"/>
<name>A0ABT9XG81_9BACL</name>
<dbReference type="InterPro" id="IPR001584">
    <property type="entry name" value="Integrase_cat-core"/>
</dbReference>
<dbReference type="EMBL" id="JAUSTP010000004">
    <property type="protein sequence ID" value="MDQ0189140.1"/>
    <property type="molecule type" value="Genomic_DNA"/>
</dbReference>
<reference evidence="2 3" key="1">
    <citation type="submission" date="2023-07" db="EMBL/GenBank/DDBJ databases">
        <title>Genomic Encyclopedia of Type Strains, Phase IV (KMG-IV): sequencing the most valuable type-strain genomes for metagenomic binning, comparative biology and taxonomic classification.</title>
        <authorList>
            <person name="Goeker M."/>
        </authorList>
    </citation>
    <scope>NUCLEOTIDE SEQUENCE [LARGE SCALE GENOMIC DNA]</scope>
    <source>
        <strain evidence="2 3">DSM 4006</strain>
    </source>
</reference>
<dbReference type="Gene3D" id="3.30.420.10">
    <property type="entry name" value="Ribonuclease H-like superfamily/Ribonuclease H"/>
    <property type="match status" value="1"/>
</dbReference>
<dbReference type="RefSeq" id="WP_307015882.1">
    <property type="nucleotide sequence ID" value="NZ_JAUANV010000040.1"/>
</dbReference>
<dbReference type="PANTHER" id="PTHR46889:SF4">
    <property type="entry name" value="TRANSPOSASE INSO FOR INSERTION SEQUENCE ELEMENT IS911B-RELATED"/>
    <property type="match status" value="1"/>
</dbReference>
<dbReference type="InterPro" id="IPR050900">
    <property type="entry name" value="Transposase_IS3/IS150/IS904"/>
</dbReference>
<evidence type="ECO:0000313" key="3">
    <source>
        <dbReference type="Proteomes" id="UP001232973"/>
    </source>
</evidence>
<dbReference type="InterPro" id="IPR036397">
    <property type="entry name" value="RNaseH_sf"/>
</dbReference>
<dbReference type="Proteomes" id="UP001232973">
    <property type="component" value="Unassembled WGS sequence"/>
</dbReference>
<sequence>MSRKGNCFDNACIESFHSVLKRELVYLEKFETREQAKKRIFEYIEVWYNRERIHSSTAYMSPVEYERRYFQALREQVS</sequence>
<organism evidence="2 3">
    <name type="scientific">Alicyclobacillus cycloheptanicus</name>
    <dbReference type="NCBI Taxonomy" id="1457"/>
    <lineage>
        <taxon>Bacteria</taxon>
        <taxon>Bacillati</taxon>
        <taxon>Bacillota</taxon>
        <taxon>Bacilli</taxon>
        <taxon>Bacillales</taxon>
        <taxon>Alicyclobacillaceae</taxon>
        <taxon>Alicyclobacillus</taxon>
    </lineage>
</organism>
<dbReference type="SUPFAM" id="SSF53098">
    <property type="entry name" value="Ribonuclease H-like"/>
    <property type="match status" value="1"/>
</dbReference>
<dbReference type="PANTHER" id="PTHR46889">
    <property type="entry name" value="TRANSPOSASE INSF FOR INSERTION SEQUENCE IS3B-RELATED"/>
    <property type="match status" value="1"/>
</dbReference>
<evidence type="ECO:0000259" key="1">
    <source>
        <dbReference type="PROSITE" id="PS50994"/>
    </source>
</evidence>
<dbReference type="Pfam" id="PF13333">
    <property type="entry name" value="rve_2"/>
    <property type="match status" value="1"/>
</dbReference>
<dbReference type="PROSITE" id="PS50994">
    <property type="entry name" value="INTEGRASE"/>
    <property type="match status" value="1"/>
</dbReference>
<evidence type="ECO:0000313" key="2">
    <source>
        <dbReference type="EMBL" id="MDQ0189140.1"/>
    </source>
</evidence>
<feature type="domain" description="Integrase catalytic" evidence="1">
    <location>
        <begin position="1"/>
        <end position="70"/>
    </location>
</feature>